<gene>
    <name evidence="3" type="ORF">PX52LOC_02404</name>
</gene>
<dbReference type="Pfam" id="PF21347">
    <property type="entry name" value="DUF3108_like"/>
    <property type="match status" value="1"/>
</dbReference>
<name>A0A5C1A8D8_9BACT</name>
<dbReference type="KEGG" id="lrs:PX52LOC_02404"/>
<dbReference type="OrthoDB" id="281452at2"/>
<evidence type="ECO:0000313" key="4">
    <source>
        <dbReference type="Proteomes" id="UP000324974"/>
    </source>
</evidence>
<feature type="signal peptide" evidence="1">
    <location>
        <begin position="1"/>
        <end position="17"/>
    </location>
</feature>
<dbReference type="Proteomes" id="UP000324974">
    <property type="component" value="Chromosome"/>
</dbReference>
<dbReference type="EMBL" id="CP042425">
    <property type="protein sequence ID" value="QEL15481.1"/>
    <property type="molecule type" value="Genomic_DNA"/>
</dbReference>
<organism evidence="3 4">
    <name type="scientific">Limnoglobus roseus</name>
    <dbReference type="NCBI Taxonomy" id="2598579"/>
    <lineage>
        <taxon>Bacteria</taxon>
        <taxon>Pseudomonadati</taxon>
        <taxon>Planctomycetota</taxon>
        <taxon>Planctomycetia</taxon>
        <taxon>Gemmatales</taxon>
        <taxon>Gemmataceae</taxon>
        <taxon>Limnoglobus</taxon>
    </lineage>
</organism>
<protein>
    <recommendedName>
        <fullName evidence="2">DUF3108 domain-containing protein</fullName>
    </recommendedName>
</protein>
<evidence type="ECO:0000256" key="1">
    <source>
        <dbReference type="SAM" id="SignalP"/>
    </source>
</evidence>
<accession>A0A5C1A8D8</accession>
<dbReference type="InterPro" id="IPR049279">
    <property type="entry name" value="DUF3108-like"/>
</dbReference>
<sequence length="186" mass="19487">MSRALVVLFAAAPLVIAAPVPKKAEAMLYFPTAIGAKWVYERPDGQGEEAVEVSEVEKGDGGWVVTRKRSDGVATAYLPVTVSAAGLTQPRPTSGEGGPVCLVKAGAKAGDTWDVPDGKRTLVGMERVTVPAGTYTAAKVSWVATADGERITQWYAPGVGEVKKVRTAADGTETILRTLKSFTPGK</sequence>
<dbReference type="Gene3D" id="2.40.360.20">
    <property type="match status" value="1"/>
</dbReference>
<evidence type="ECO:0000313" key="3">
    <source>
        <dbReference type="EMBL" id="QEL15481.1"/>
    </source>
</evidence>
<feature type="domain" description="DUF3108" evidence="2">
    <location>
        <begin position="119"/>
        <end position="164"/>
    </location>
</feature>
<dbReference type="AlphaFoldDB" id="A0A5C1A8D8"/>
<keyword evidence="4" id="KW-1185">Reference proteome</keyword>
<evidence type="ECO:0000259" key="2">
    <source>
        <dbReference type="Pfam" id="PF21347"/>
    </source>
</evidence>
<proteinExistence type="predicted"/>
<dbReference type="RefSeq" id="WP_149110295.1">
    <property type="nucleotide sequence ID" value="NZ_CP042425.1"/>
</dbReference>
<feature type="chain" id="PRO_5023149780" description="DUF3108 domain-containing protein" evidence="1">
    <location>
        <begin position="18"/>
        <end position="186"/>
    </location>
</feature>
<reference evidence="4" key="1">
    <citation type="submission" date="2019-08" db="EMBL/GenBank/DDBJ databases">
        <title>Limnoglobus roseus gen. nov., sp. nov., a novel freshwater planctomycete with a giant genome from the family Gemmataceae.</title>
        <authorList>
            <person name="Kulichevskaya I.S."/>
            <person name="Naumoff D.G."/>
            <person name="Miroshnikov K."/>
            <person name="Ivanova A."/>
            <person name="Philippov D.A."/>
            <person name="Hakobyan A."/>
            <person name="Rijpstra I.C."/>
            <person name="Sinninghe Damste J.S."/>
            <person name="Liesack W."/>
            <person name="Dedysh S.N."/>
        </authorList>
    </citation>
    <scope>NUCLEOTIDE SEQUENCE [LARGE SCALE GENOMIC DNA]</scope>
    <source>
        <strain evidence="4">PX52</strain>
    </source>
</reference>
<keyword evidence="1" id="KW-0732">Signal</keyword>